<dbReference type="AlphaFoldDB" id="A0A1V0NIL0"/>
<dbReference type="Gene3D" id="2.160.10.10">
    <property type="entry name" value="Hexapeptide repeat proteins"/>
    <property type="match status" value="1"/>
</dbReference>
<organism evidence="3 4">
    <name type="scientific">Lactococcus lactis subsp. lactis</name>
    <name type="common">Streptococcus lactis</name>
    <dbReference type="NCBI Taxonomy" id="1360"/>
    <lineage>
        <taxon>Bacteria</taxon>
        <taxon>Bacillati</taxon>
        <taxon>Bacillota</taxon>
        <taxon>Bacilli</taxon>
        <taxon>Lactobacillales</taxon>
        <taxon>Streptococcaceae</taxon>
        <taxon>Lactococcus</taxon>
    </lineage>
</organism>
<dbReference type="EMBL" id="CP015897">
    <property type="protein sequence ID" value="ARD99760.1"/>
    <property type="molecule type" value="Genomic_DNA"/>
</dbReference>
<evidence type="ECO:0000313" key="4">
    <source>
        <dbReference type="Proteomes" id="UP000192085"/>
    </source>
</evidence>
<dbReference type="GO" id="GO:0016407">
    <property type="term" value="F:acetyltransferase activity"/>
    <property type="evidence" value="ECO:0007669"/>
    <property type="project" value="InterPro"/>
</dbReference>
<dbReference type="Pfam" id="PF12464">
    <property type="entry name" value="Mac"/>
    <property type="match status" value="1"/>
</dbReference>
<keyword evidence="2 3" id="KW-0808">Transferase</keyword>
<protein>
    <submittedName>
        <fullName evidence="3">LacA Galactoside O-acetyltransferase</fullName>
    </submittedName>
</protein>
<reference evidence="3 4" key="1">
    <citation type="journal article" date="2017" name="BMC Genomics">
        <title>Comparative and functional genomics of the Lactococcus lactis taxon; insights into evolution and niche adaptation.</title>
        <authorList>
            <person name="Kelleher P."/>
            <person name="Bottacini F."/>
            <person name="Mahony J."/>
            <person name="Kilcawley K.N."/>
            <person name="van Sinderen D."/>
        </authorList>
    </citation>
    <scope>NUCLEOTIDE SEQUENCE [LARGE SCALE GENOMIC DNA]</scope>
    <source>
        <strain evidence="3 4">275</strain>
    </source>
</reference>
<gene>
    <name evidence="3" type="ORF">LL275_2135</name>
</gene>
<name>A0A1V0NIL0_LACLL</name>
<dbReference type="InterPro" id="IPR024688">
    <property type="entry name" value="Mac_dom"/>
</dbReference>
<sequence>MPKLESYKRVHTEELYFPNDQKLWKEQQEALVLLEKFNQTSVTQPEQQMELLKKCFQKLGKIVLFNPLFMLILAEKMFILGQRFMLILI</sequence>
<accession>A0A1V0NIL0</accession>
<evidence type="ECO:0000256" key="1">
    <source>
        <dbReference type="ARBA" id="ARBA00007274"/>
    </source>
</evidence>
<proteinExistence type="inferred from homology"/>
<comment type="similarity">
    <text evidence="1">Belongs to the transferase hexapeptide repeat family.</text>
</comment>
<evidence type="ECO:0000256" key="2">
    <source>
        <dbReference type="ARBA" id="ARBA00022679"/>
    </source>
</evidence>
<evidence type="ECO:0000313" key="3">
    <source>
        <dbReference type="EMBL" id="ARD99760.1"/>
    </source>
</evidence>
<dbReference type="SMART" id="SM01266">
    <property type="entry name" value="Mac"/>
    <property type="match status" value="1"/>
</dbReference>
<dbReference type="Proteomes" id="UP000192085">
    <property type="component" value="Chromosome"/>
</dbReference>